<evidence type="ECO:0000313" key="2">
    <source>
        <dbReference type="EMBL" id="CAD2213270.1"/>
    </source>
</evidence>
<reference evidence="2 3" key="1">
    <citation type="submission" date="2020-08" db="EMBL/GenBank/DDBJ databases">
        <authorList>
            <person name="Newling K."/>
            <person name="Davey J."/>
            <person name="Forrester S."/>
        </authorList>
    </citation>
    <scope>NUCLEOTIDE SEQUENCE [LARGE SCALE GENOMIC DNA]</scope>
    <source>
        <strain evidence="3">Crithidia deanei Carvalho (ATCC PRA-265)</strain>
    </source>
</reference>
<keyword evidence="1" id="KW-0732">Signal</keyword>
<feature type="signal peptide" evidence="1">
    <location>
        <begin position="1"/>
        <end position="27"/>
    </location>
</feature>
<organism evidence="2 3">
    <name type="scientific">Angomonas deanei</name>
    <dbReference type="NCBI Taxonomy" id="59799"/>
    <lineage>
        <taxon>Eukaryota</taxon>
        <taxon>Discoba</taxon>
        <taxon>Euglenozoa</taxon>
        <taxon>Kinetoplastea</taxon>
        <taxon>Metakinetoplastina</taxon>
        <taxon>Trypanosomatida</taxon>
        <taxon>Trypanosomatidae</taxon>
        <taxon>Strigomonadinae</taxon>
        <taxon>Angomonas</taxon>
    </lineage>
</organism>
<protein>
    <submittedName>
        <fullName evidence="2">Uncharacterized protein</fullName>
    </submittedName>
</protein>
<accession>S9VMW7</accession>
<dbReference type="AlphaFoldDB" id="S9VMW7"/>
<evidence type="ECO:0000256" key="1">
    <source>
        <dbReference type="SAM" id="SignalP"/>
    </source>
</evidence>
<dbReference type="Proteomes" id="UP000515908">
    <property type="component" value="Chromosome 01"/>
</dbReference>
<sequence length="198" mass="22015">MGQGLGGGVLLGGGLSLAMAPLQISLAEHLFVLSGGAAAGLAVDFASDCFAKEGKVVIHRDVVLNAQDVLRHVYSFYSPCESNPFSKFVFQKHEWIVLESEKHRFYTVQKWPANGNITMDMRLSLRGANDLGLVAAGRPTQTGEIQLHRPDMEFDLPNDVQVAYMIAWLRKEDPRWALSTENSRQFTTKARYALNDFE</sequence>
<evidence type="ECO:0000313" key="3">
    <source>
        <dbReference type="Proteomes" id="UP000515908"/>
    </source>
</evidence>
<name>S9VMW7_9TRYP</name>
<dbReference type="VEuPathDB" id="TriTrypDB:ADEAN_000071100"/>
<feature type="chain" id="PRO_5007727349" evidence="1">
    <location>
        <begin position="28"/>
        <end position="198"/>
    </location>
</feature>
<dbReference type="EMBL" id="LR877145">
    <property type="protein sequence ID" value="CAD2213270.1"/>
    <property type="molecule type" value="Genomic_DNA"/>
</dbReference>
<gene>
    <name evidence="2" type="ORF">ADEAN_000071100</name>
</gene>
<dbReference type="OrthoDB" id="275474at2759"/>
<keyword evidence="3" id="KW-1185">Reference proteome</keyword>
<proteinExistence type="predicted"/>